<evidence type="ECO:0000313" key="1">
    <source>
        <dbReference type="Proteomes" id="UP000887565"/>
    </source>
</evidence>
<dbReference type="Proteomes" id="UP000887565">
    <property type="component" value="Unplaced"/>
</dbReference>
<dbReference type="AlphaFoldDB" id="A0A915KMK2"/>
<dbReference type="WBParaSite" id="nRc.2.0.1.t39269-RA">
    <property type="protein sequence ID" value="nRc.2.0.1.t39269-RA"/>
    <property type="gene ID" value="nRc.2.0.1.g39269"/>
</dbReference>
<sequence>MKANSLAAANLDNWCDRAHANDFSDKVPTFSMYNSQHTPPSNHLQNLIGQKTTYPSYQCSTLLV</sequence>
<proteinExistence type="predicted"/>
<protein>
    <submittedName>
        <fullName evidence="2">Uncharacterized protein</fullName>
    </submittedName>
</protein>
<evidence type="ECO:0000313" key="2">
    <source>
        <dbReference type="WBParaSite" id="nRc.2.0.1.t39269-RA"/>
    </source>
</evidence>
<accession>A0A915KMK2</accession>
<name>A0A915KMK2_ROMCU</name>
<organism evidence="1 2">
    <name type="scientific">Romanomermis culicivorax</name>
    <name type="common">Nematode worm</name>
    <dbReference type="NCBI Taxonomy" id="13658"/>
    <lineage>
        <taxon>Eukaryota</taxon>
        <taxon>Metazoa</taxon>
        <taxon>Ecdysozoa</taxon>
        <taxon>Nematoda</taxon>
        <taxon>Enoplea</taxon>
        <taxon>Dorylaimia</taxon>
        <taxon>Mermithida</taxon>
        <taxon>Mermithoidea</taxon>
        <taxon>Mermithidae</taxon>
        <taxon>Romanomermis</taxon>
    </lineage>
</organism>
<keyword evidence="1" id="KW-1185">Reference proteome</keyword>
<reference evidence="2" key="1">
    <citation type="submission" date="2022-11" db="UniProtKB">
        <authorList>
            <consortium name="WormBaseParasite"/>
        </authorList>
    </citation>
    <scope>IDENTIFICATION</scope>
</reference>